<keyword evidence="4" id="KW-0547">Nucleotide-binding</keyword>
<keyword evidence="2" id="KW-1003">Cell membrane</keyword>
<feature type="domain" description="Polysaccharide chain length determinant N-terminal" evidence="11">
    <location>
        <begin position="29"/>
        <end position="115"/>
    </location>
</feature>
<comment type="subcellular location">
    <subcellularLocation>
        <location evidence="1">Cell membrane</location>
        <topology evidence="1">Multi-pass membrane protein</topology>
    </subcellularLocation>
</comment>
<dbReference type="Pfam" id="PF02706">
    <property type="entry name" value="Wzz"/>
    <property type="match status" value="1"/>
</dbReference>
<dbReference type="GO" id="GO:0004713">
    <property type="term" value="F:protein tyrosine kinase activity"/>
    <property type="evidence" value="ECO:0007669"/>
    <property type="project" value="TreeGrafter"/>
</dbReference>
<evidence type="ECO:0000313" key="14">
    <source>
        <dbReference type="Proteomes" id="UP001229244"/>
    </source>
</evidence>
<dbReference type="Pfam" id="PF01656">
    <property type="entry name" value="CbiA"/>
    <property type="match status" value="1"/>
</dbReference>
<dbReference type="InterPro" id="IPR032807">
    <property type="entry name" value="GNVR"/>
</dbReference>
<dbReference type="InterPro" id="IPR002586">
    <property type="entry name" value="CobQ/CobB/MinD/ParA_Nub-bd_dom"/>
</dbReference>
<name>A0AAE4ATN9_9HYPH</name>
<evidence type="ECO:0000259" key="10">
    <source>
        <dbReference type="Pfam" id="PF01656"/>
    </source>
</evidence>
<organism evidence="13 14">
    <name type="scientific">Amorphus orientalis</name>
    <dbReference type="NCBI Taxonomy" id="649198"/>
    <lineage>
        <taxon>Bacteria</taxon>
        <taxon>Pseudomonadati</taxon>
        <taxon>Pseudomonadota</taxon>
        <taxon>Alphaproteobacteria</taxon>
        <taxon>Hyphomicrobiales</taxon>
        <taxon>Amorphaceae</taxon>
        <taxon>Amorphus</taxon>
    </lineage>
</organism>
<feature type="transmembrane region" description="Helical" evidence="9">
    <location>
        <begin position="444"/>
        <end position="465"/>
    </location>
</feature>
<comment type="caution">
    <text evidence="13">The sequence shown here is derived from an EMBL/GenBank/DDBJ whole genome shotgun (WGS) entry which is preliminary data.</text>
</comment>
<dbReference type="Pfam" id="PF13807">
    <property type="entry name" value="GNVR"/>
    <property type="match status" value="1"/>
</dbReference>
<dbReference type="SUPFAM" id="SSF52540">
    <property type="entry name" value="P-loop containing nucleoside triphosphate hydrolases"/>
    <property type="match status" value="1"/>
</dbReference>
<dbReference type="GO" id="GO:0005886">
    <property type="term" value="C:plasma membrane"/>
    <property type="evidence" value="ECO:0007669"/>
    <property type="project" value="UniProtKB-SubCell"/>
</dbReference>
<evidence type="ECO:0000313" key="13">
    <source>
        <dbReference type="EMBL" id="MDQ0316513.1"/>
    </source>
</evidence>
<protein>
    <submittedName>
        <fullName evidence="13">Capsular exopolysaccharide synthesis family protein</fullName>
    </submittedName>
</protein>
<dbReference type="CDD" id="cd05387">
    <property type="entry name" value="BY-kinase"/>
    <property type="match status" value="1"/>
</dbReference>
<feature type="coiled-coil region" evidence="8">
    <location>
        <begin position="366"/>
        <end position="410"/>
    </location>
</feature>
<feature type="domain" description="Tyrosine-protein kinase G-rich" evidence="12">
    <location>
        <begin position="392"/>
        <end position="463"/>
    </location>
</feature>
<evidence type="ECO:0000256" key="6">
    <source>
        <dbReference type="ARBA" id="ARBA00022989"/>
    </source>
</evidence>
<reference evidence="13" key="1">
    <citation type="submission" date="2023-07" db="EMBL/GenBank/DDBJ databases">
        <title>Genomic Encyclopedia of Type Strains, Phase IV (KMG-IV): sequencing the most valuable type-strain genomes for metagenomic binning, comparative biology and taxonomic classification.</title>
        <authorList>
            <person name="Goeker M."/>
        </authorList>
    </citation>
    <scope>NUCLEOTIDE SEQUENCE</scope>
    <source>
        <strain evidence="13">DSM 21202</strain>
    </source>
</reference>
<dbReference type="InterPro" id="IPR003856">
    <property type="entry name" value="LPS_length_determ_N"/>
</dbReference>
<dbReference type="Proteomes" id="UP001229244">
    <property type="component" value="Unassembled WGS sequence"/>
</dbReference>
<dbReference type="RefSeq" id="WP_306886399.1">
    <property type="nucleotide sequence ID" value="NZ_JAUSUL010000003.1"/>
</dbReference>
<feature type="transmembrane region" description="Helical" evidence="9">
    <location>
        <begin position="41"/>
        <end position="61"/>
    </location>
</feature>
<dbReference type="EMBL" id="JAUSUL010000003">
    <property type="protein sequence ID" value="MDQ0316513.1"/>
    <property type="molecule type" value="Genomic_DNA"/>
</dbReference>
<dbReference type="PANTHER" id="PTHR32309">
    <property type="entry name" value="TYROSINE-PROTEIN KINASE"/>
    <property type="match status" value="1"/>
</dbReference>
<dbReference type="InterPro" id="IPR050445">
    <property type="entry name" value="Bact_polysacc_biosynth/exp"/>
</dbReference>
<evidence type="ECO:0000256" key="1">
    <source>
        <dbReference type="ARBA" id="ARBA00004651"/>
    </source>
</evidence>
<sequence>MSEETGHARDSAPSEDQWSPAQGWLANPLVWLVRVVWQRRLMIALIVIVGTALSVLFALSLPDVYRASALVEIQLDPEQVLDGARQTSGWQPVDNITETQVQVIGAEANLWTVIETLDLEYNPAFNPALNPETGLLSRLLPEPDPEATADPERARNRMVRELRENLSVTRIGQSNAVRVSYRATSPELAAQVANGVVDVYLESEVAASRSFAQTSLGLLRERLANLRQDVDEREQAVEDWRRESGISEGVSSTVLRERITQLSIELSRAQAALAEARATNQTRGQSNARRSSDPKVIDSQLIQNLVEQEAEEEREVARLEALYQPSHPKLIAAKASLQSVRNAIETETDKITDSLGRSEEIQTDRVASLARDVDELRSELADQREAEIRLRALEQEAEAARGVYETFLARQSEVQSRVGLERPDARVVAEASPPLTPSSPNRPLVVMAGMVFSAFLAVALAIVLAQFRRSVGAASDVQELLGVPPLAELPHAGGRRGEFAPVAEIVDSPDGAFAEALRALRVSLLIGRSSPRAMGVLVASGEDGEGKTTVAASLARAAALSGDRVLLIDCDFEQPTVHELFGGQDMIGISNVLLDRTDSERAIQIDRSTPALYMSCGSAGASASSFYRSVAWADMIDLLSEHLDLIILDAPSLARVPDARFLAGVVDATLVVARANRTAREALRESVQQCQVPGGVAETAIVLNDVSER</sequence>
<evidence type="ECO:0000256" key="5">
    <source>
        <dbReference type="ARBA" id="ARBA00022840"/>
    </source>
</evidence>
<proteinExistence type="predicted"/>
<dbReference type="PANTHER" id="PTHR32309:SF13">
    <property type="entry name" value="FERRIC ENTEROBACTIN TRANSPORT PROTEIN FEPE"/>
    <property type="match status" value="1"/>
</dbReference>
<dbReference type="Gene3D" id="3.40.50.300">
    <property type="entry name" value="P-loop containing nucleotide triphosphate hydrolases"/>
    <property type="match status" value="1"/>
</dbReference>
<evidence type="ECO:0000256" key="9">
    <source>
        <dbReference type="SAM" id="Phobius"/>
    </source>
</evidence>
<keyword evidence="8" id="KW-0175">Coiled coil</keyword>
<evidence type="ECO:0000256" key="3">
    <source>
        <dbReference type="ARBA" id="ARBA00022692"/>
    </source>
</evidence>
<dbReference type="InterPro" id="IPR027417">
    <property type="entry name" value="P-loop_NTPase"/>
</dbReference>
<feature type="coiled-coil region" evidence="8">
    <location>
        <begin position="216"/>
        <end position="322"/>
    </location>
</feature>
<accession>A0AAE4ATN9</accession>
<evidence type="ECO:0000256" key="8">
    <source>
        <dbReference type="SAM" id="Coils"/>
    </source>
</evidence>
<evidence type="ECO:0000256" key="7">
    <source>
        <dbReference type="ARBA" id="ARBA00023136"/>
    </source>
</evidence>
<keyword evidence="3 9" id="KW-0812">Transmembrane</keyword>
<keyword evidence="6 9" id="KW-1133">Transmembrane helix</keyword>
<gene>
    <name evidence="13" type="ORF">J2S73_002989</name>
</gene>
<evidence type="ECO:0000259" key="11">
    <source>
        <dbReference type="Pfam" id="PF02706"/>
    </source>
</evidence>
<evidence type="ECO:0000256" key="4">
    <source>
        <dbReference type="ARBA" id="ARBA00022741"/>
    </source>
</evidence>
<dbReference type="AlphaFoldDB" id="A0AAE4ATN9"/>
<dbReference type="InterPro" id="IPR005702">
    <property type="entry name" value="Wzc-like_C"/>
</dbReference>
<keyword evidence="5" id="KW-0067">ATP-binding</keyword>
<keyword evidence="14" id="KW-1185">Reference proteome</keyword>
<keyword evidence="7 9" id="KW-0472">Membrane</keyword>
<evidence type="ECO:0000256" key="2">
    <source>
        <dbReference type="ARBA" id="ARBA00022475"/>
    </source>
</evidence>
<evidence type="ECO:0000259" key="12">
    <source>
        <dbReference type="Pfam" id="PF13807"/>
    </source>
</evidence>
<feature type="domain" description="CobQ/CobB/MinD/ParA nucleotide binding" evidence="10">
    <location>
        <begin position="537"/>
        <end position="584"/>
    </location>
</feature>